<dbReference type="Pfam" id="PF04123">
    <property type="entry name" value="DUF373"/>
    <property type="match status" value="1"/>
</dbReference>
<dbReference type="PANTHER" id="PTHR38815:SF1">
    <property type="entry name" value="DUF373 FAMILY PROTEIN"/>
    <property type="match status" value="1"/>
</dbReference>
<protein>
    <recommendedName>
        <fullName evidence="6">DUF373 family protein</fullName>
    </recommendedName>
</protein>
<dbReference type="EMBL" id="QMRA01000001">
    <property type="protein sequence ID" value="RLE55980.1"/>
    <property type="molecule type" value="Genomic_DNA"/>
</dbReference>
<keyword evidence="1" id="KW-0812">Transmembrane</keyword>
<evidence type="ECO:0008006" key="6">
    <source>
        <dbReference type="Google" id="ProtNLM"/>
    </source>
</evidence>
<dbReference type="Proteomes" id="UP000269499">
    <property type="component" value="Unassembled WGS sequence"/>
</dbReference>
<sequence>MSKGEVQKANKVLILCVDRDDDVGIVTGAKSPIVGRNENLNVATKFALRDPEDSDVNAIFAAIGLYDELKNEGVDCEIATVTGLAEGGLKADMKIIEELNQVLEKFPADSVILVTDGAADEVVIPVIQSRIPILSVKRVLVQQQRGVEETYILIARYLRRILEEPQYAKMFLGVPGVIFLLLAALNIAGYGQYTTLGALIVIGAAFVIRGFSMDKIIMRWWASSPIIFFTGFITLIACSVAVYEGLNRVISELQANPELISNIPRMTGFFLSQATDIFLVGIGILLAGRMIDKYLREKPKLWHDFVGLMFLGTIRPVLQNVSYILTTPGSGHETLIYSLIITTGICSSLIVTFTLIDKIKERRSKGGTAQSGK</sequence>
<evidence type="ECO:0000313" key="2">
    <source>
        <dbReference type="EMBL" id="RLE51236.1"/>
    </source>
</evidence>
<dbReference type="Proteomes" id="UP000268446">
    <property type="component" value="Unassembled WGS sequence"/>
</dbReference>
<feature type="transmembrane region" description="Helical" evidence="1">
    <location>
        <begin position="301"/>
        <end position="323"/>
    </location>
</feature>
<dbReference type="InterPro" id="IPR007254">
    <property type="entry name" value="DUF373"/>
</dbReference>
<feature type="transmembrane region" description="Helical" evidence="1">
    <location>
        <begin position="167"/>
        <end position="184"/>
    </location>
</feature>
<evidence type="ECO:0000256" key="1">
    <source>
        <dbReference type="SAM" id="Phobius"/>
    </source>
</evidence>
<dbReference type="AlphaFoldDB" id="A0A497EVQ3"/>
<accession>A0A497EVQ3</accession>
<dbReference type="EMBL" id="QMQZ01000068">
    <property type="protein sequence ID" value="RLE51236.1"/>
    <property type="molecule type" value="Genomic_DNA"/>
</dbReference>
<feature type="transmembrane region" description="Helical" evidence="1">
    <location>
        <begin position="190"/>
        <end position="208"/>
    </location>
</feature>
<proteinExistence type="predicted"/>
<evidence type="ECO:0000313" key="3">
    <source>
        <dbReference type="EMBL" id="RLE55980.1"/>
    </source>
</evidence>
<organism evidence="2 4">
    <name type="scientific">Thermoproteota archaeon</name>
    <dbReference type="NCBI Taxonomy" id="2056631"/>
    <lineage>
        <taxon>Archaea</taxon>
        <taxon>Thermoproteota</taxon>
    </lineage>
</organism>
<feature type="transmembrane region" description="Helical" evidence="1">
    <location>
        <begin position="263"/>
        <end position="289"/>
    </location>
</feature>
<dbReference type="PANTHER" id="PTHR38815">
    <property type="entry name" value="HYPOTHETICAL MEMBRANE PROTEIN, CONSERVED, DUF373 FAMILY"/>
    <property type="match status" value="1"/>
</dbReference>
<gene>
    <name evidence="2" type="ORF">DRJ20_02415</name>
    <name evidence="3" type="ORF">DRJ26_00120</name>
</gene>
<keyword evidence="1" id="KW-1133">Transmembrane helix</keyword>
<evidence type="ECO:0000313" key="5">
    <source>
        <dbReference type="Proteomes" id="UP000269499"/>
    </source>
</evidence>
<comment type="caution">
    <text evidence="2">The sequence shown here is derived from an EMBL/GenBank/DDBJ whole genome shotgun (WGS) entry which is preliminary data.</text>
</comment>
<evidence type="ECO:0000313" key="4">
    <source>
        <dbReference type="Proteomes" id="UP000268446"/>
    </source>
</evidence>
<reference evidence="4 5" key="1">
    <citation type="submission" date="2018-06" db="EMBL/GenBank/DDBJ databases">
        <title>Extensive metabolic versatility and redundancy in microbially diverse, dynamic hydrothermal sediments.</title>
        <authorList>
            <person name="Dombrowski N."/>
            <person name="Teske A."/>
            <person name="Baker B.J."/>
        </authorList>
    </citation>
    <scope>NUCLEOTIDE SEQUENCE [LARGE SCALE GENOMIC DNA]</scope>
    <source>
        <strain evidence="3">B20_G2</strain>
        <strain evidence="2">B29_G17</strain>
    </source>
</reference>
<feature type="transmembrane region" description="Helical" evidence="1">
    <location>
        <begin position="335"/>
        <end position="356"/>
    </location>
</feature>
<keyword evidence="1" id="KW-0472">Membrane</keyword>
<name>A0A497EVQ3_9CREN</name>
<feature type="transmembrane region" description="Helical" evidence="1">
    <location>
        <begin position="220"/>
        <end position="243"/>
    </location>
</feature>